<name>A0A383C1U7_9ZZZZ</name>
<protein>
    <submittedName>
        <fullName evidence="1">Uncharacterized protein</fullName>
    </submittedName>
</protein>
<evidence type="ECO:0000313" key="1">
    <source>
        <dbReference type="EMBL" id="SVE26142.1"/>
    </source>
</evidence>
<sequence>MVMAVFDEAKKLHPSSIVPQALAMRCLIKSY</sequence>
<feature type="non-terminal residue" evidence="1">
    <location>
        <position position="31"/>
    </location>
</feature>
<proteinExistence type="predicted"/>
<accession>A0A383C1U7</accession>
<reference evidence="1" key="1">
    <citation type="submission" date="2018-05" db="EMBL/GenBank/DDBJ databases">
        <authorList>
            <person name="Lanie J.A."/>
            <person name="Ng W.-L."/>
            <person name="Kazmierczak K.M."/>
            <person name="Andrzejewski T.M."/>
            <person name="Davidsen T.M."/>
            <person name="Wayne K.J."/>
            <person name="Tettelin H."/>
            <person name="Glass J.I."/>
            <person name="Rusch D."/>
            <person name="Podicherti R."/>
            <person name="Tsui H.-C.T."/>
            <person name="Winkler M.E."/>
        </authorList>
    </citation>
    <scope>NUCLEOTIDE SEQUENCE</scope>
</reference>
<dbReference type="AlphaFoldDB" id="A0A383C1U7"/>
<gene>
    <name evidence="1" type="ORF">METZ01_LOCUS478996</name>
</gene>
<organism evidence="1">
    <name type="scientific">marine metagenome</name>
    <dbReference type="NCBI Taxonomy" id="408172"/>
    <lineage>
        <taxon>unclassified sequences</taxon>
        <taxon>metagenomes</taxon>
        <taxon>ecological metagenomes</taxon>
    </lineage>
</organism>
<dbReference type="EMBL" id="UINC01205116">
    <property type="protein sequence ID" value="SVE26142.1"/>
    <property type="molecule type" value="Genomic_DNA"/>
</dbReference>